<proteinExistence type="inferred from homology"/>
<dbReference type="PANTHER" id="PTHR46229:SF2">
    <property type="entry name" value="BOLA-LIKE PROTEIN 1"/>
    <property type="match status" value="1"/>
</dbReference>
<accession>A0A8J5IS68</accession>
<evidence type="ECO:0000313" key="4">
    <source>
        <dbReference type="EMBL" id="KAG6969740.1"/>
    </source>
</evidence>
<dbReference type="FunFam" id="3.30.300.90:FF:000001">
    <property type="entry name" value="Transcriptional regulator BolA"/>
    <property type="match status" value="1"/>
</dbReference>
<reference evidence="4" key="1">
    <citation type="submission" date="2021-01" db="EMBL/GenBank/DDBJ databases">
        <title>Phytophthora aleatoria, a newly-described species from Pinus radiata is distinct from Phytophthora cactorum isolates based on comparative genomics.</title>
        <authorList>
            <person name="Mcdougal R."/>
            <person name="Panda P."/>
            <person name="Williams N."/>
            <person name="Studholme D.J."/>
        </authorList>
    </citation>
    <scope>NUCLEOTIDE SEQUENCE</scope>
    <source>
        <strain evidence="4">NZFS 4037</strain>
    </source>
</reference>
<evidence type="ECO:0008006" key="6">
    <source>
        <dbReference type="Google" id="ProtNLM"/>
    </source>
</evidence>
<sequence length="126" mass="14130">MTDTSGPVARRIHEKLLAAFAPSHLDVINESHMHSVPKGSETHFKVVVVTDQFDGKPLIQRHRMVNAVLQQELDDGVHALSILSKTPKQWEANAQVKPSPNCRGGMTVDESKKEFLEGLKRKLQRE</sequence>
<dbReference type="AlphaFoldDB" id="A0A8J5IS68"/>
<name>A0A8J5IS68_9STRA</name>
<dbReference type="GO" id="GO:0005739">
    <property type="term" value="C:mitochondrion"/>
    <property type="evidence" value="ECO:0007669"/>
    <property type="project" value="TreeGrafter"/>
</dbReference>
<evidence type="ECO:0000256" key="2">
    <source>
        <dbReference type="RuleBase" id="RU003860"/>
    </source>
</evidence>
<keyword evidence="5" id="KW-1185">Reference proteome</keyword>
<dbReference type="PANTHER" id="PTHR46229">
    <property type="entry name" value="BOLA TRANSCRIPTION REGULATOR"/>
    <property type="match status" value="1"/>
</dbReference>
<protein>
    <recommendedName>
        <fullName evidence="6">BolA-like protein</fullName>
    </recommendedName>
</protein>
<evidence type="ECO:0000256" key="3">
    <source>
        <dbReference type="SAM" id="MobiDB-lite"/>
    </source>
</evidence>
<evidence type="ECO:0000313" key="5">
    <source>
        <dbReference type="Proteomes" id="UP000709295"/>
    </source>
</evidence>
<dbReference type="InterPro" id="IPR002634">
    <property type="entry name" value="BolA"/>
</dbReference>
<organism evidence="4 5">
    <name type="scientific">Phytophthora aleatoria</name>
    <dbReference type="NCBI Taxonomy" id="2496075"/>
    <lineage>
        <taxon>Eukaryota</taxon>
        <taxon>Sar</taxon>
        <taxon>Stramenopiles</taxon>
        <taxon>Oomycota</taxon>
        <taxon>Peronosporomycetes</taxon>
        <taxon>Peronosporales</taxon>
        <taxon>Peronosporaceae</taxon>
        <taxon>Phytophthora</taxon>
    </lineage>
</organism>
<feature type="region of interest" description="Disordered" evidence="3">
    <location>
        <begin position="91"/>
        <end position="110"/>
    </location>
</feature>
<dbReference type="EMBL" id="JAENGY010000201">
    <property type="protein sequence ID" value="KAG6969740.1"/>
    <property type="molecule type" value="Genomic_DNA"/>
</dbReference>
<dbReference type="Proteomes" id="UP000709295">
    <property type="component" value="Unassembled WGS sequence"/>
</dbReference>
<comment type="caution">
    <text evidence="4">The sequence shown here is derived from an EMBL/GenBank/DDBJ whole genome shotgun (WGS) entry which is preliminary data.</text>
</comment>
<dbReference type="InterPro" id="IPR050961">
    <property type="entry name" value="BolA/IbaG_stress_morph_reg"/>
</dbReference>
<evidence type="ECO:0000256" key="1">
    <source>
        <dbReference type="ARBA" id="ARBA00005578"/>
    </source>
</evidence>
<dbReference type="Pfam" id="PF01722">
    <property type="entry name" value="BolA"/>
    <property type="match status" value="1"/>
</dbReference>
<gene>
    <name evidence="4" type="ORF">JG688_00005188</name>
</gene>
<dbReference type="GO" id="GO:1990229">
    <property type="term" value="C:iron-sulfur cluster assembly complex"/>
    <property type="evidence" value="ECO:0007669"/>
    <property type="project" value="UniProtKB-ARBA"/>
</dbReference>
<comment type="similarity">
    <text evidence="1 2">Belongs to the BolA/IbaG family.</text>
</comment>